<dbReference type="EMBL" id="CM034403">
    <property type="protein sequence ID" value="KAJ0174737.1"/>
    <property type="molecule type" value="Genomic_DNA"/>
</dbReference>
<dbReference type="Proteomes" id="UP000824533">
    <property type="component" value="Linkage Group LG17"/>
</dbReference>
<proteinExistence type="predicted"/>
<gene>
    <name evidence="1" type="ORF">K1T71_009845</name>
</gene>
<sequence>MNSVVFDINGTKIGVIGYLTPDTKVLAMKNNVEYIEEVKAIKEEVVKLKQEGVNILIALGHSGFTKDLEIAKEVEDIDLVIGGHTNTFLWNGKVPDLENAEGPYPILVKQISGRKVPTVQAYAYTKYLGKLRLVFNTTGEIIRFDGNPIILGNSIPQDSEVLQIVNKYRSEVLKISEVVLGYTSVFLDGTSCRLKECNMGNLITDAMIYKYASEYKGDGWTDSSIAIIQGGGIRATISHPNIPANVTKGDLLTVMPFDGNMARVEIDGNGIWNMLEHAVESYNRLRAPGQFLQMSGLKVEYDFKNGAGRRVVKVLVRCGSLGNHEFDTGVGGLTPFIENLTCPVLAANLDLKKVPELSSEANLKKSVILDVAGQKIGIVGYLTPETKTLALPNDVEYIDEVTALRREVKNLQNQGINIIIALGHSGYVKDMEIAEQVDGVDLVIGGHTNTFLWNGTVPDREKSQGSYPTYVTQASGRRVPVVQAYAYTKYLGYLKIIFNSDGEIINLSGEPILLDNTVPQDQEILNIVEKYRSGILNTTAEVVGITSVVLDGQCQTNECNLGNMITDAMVFKYAISYNGEHWTDAPIAILQGGGIRTSIVHAKMPTNITKGDLLGVMPFDGTLVTKTMNGSVLLSMLEHSVAKYSTLDPPGRFLQYSGIRVVYNLKKPVGKRVVKATARCWACNIPKYSKIEHKDIYKSLGNHEFDEAVDGVIPFIRNLSSPVLAANLIMDNVPELKNEPNLHKAIIVIKNGVDIGIIGYLTPETKFLAPVNKVEYEDEVVALRREVNKLKNQGVNIIIALGHSGYIRDLEIAQEVEHLDLVIGGHSNTFLWNSNTTSETPEVPQDSYPSIVVQRSGRLVRVVQAYAYTKYMGKLHITFDSEGEIIASDGDPILLNQKIPKDPELLEIVEKYRKNVDRINSEIIGKSLITLNGDTICRLVECNIGNLITTAMLNYTKENFNDRYPDVNIAIVQGGRIRASIDRPTKPFDMTRGDWMTVLPFSDTLTIVTMNGSVLKESLEHSVSLWRKVDSVGQFLQFTGMKVIFDLSKPPGSRIVETKAVCSNCGNKPREIKDNYEYKIIMPTFLANAGDGYTMFKDLPGENLNYNELECVLEYIKKYSPIGTDITGRIKILNESTVKSSPRIHSTDQNSAAIRFAVNQVLNLMIILSICRYMWY</sequence>
<organism evidence="1 2">
    <name type="scientific">Dendrolimus kikuchii</name>
    <dbReference type="NCBI Taxonomy" id="765133"/>
    <lineage>
        <taxon>Eukaryota</taxon>
        <taxon>Metazoa</taxon>
        <taxon>Ecdysozoa</taxon>
        <taxon>Arthropoda</taxon>
        <taxon>Hexapoda</taxon>
        <taxon>Insecta</taxon>
        <taxon>Pterygota</taxon>
        <taxon>Neoptera</taxon>
        <taxon>Endopterygota</taxon>
        <taxon>Lepidoptera</taxon>
        <taxon>Glossata</taxon>
        <taxon>Ditrysia</taxon>
        <taxon>Bombycoidea</taxon>
        <taxon>Lasiocampidae</taxon>
        <taxon>Dendrolimus</taxon>
    </lineage>
</organism>
<name>A0ACC1CT02_9NEOP</name>
<keyword evidence="2" id="KW-1185">Reference proteome</keyword>
<protein>
    <submittedName>
        <fullName evidence="1">Uncharacterized protein</fullName>
    </submittedName>
</protein>
<comment type="caution">
    <text evidence="1">The sequence shown here is derived from an EMBL/GenBank/DDBJ whole genome shotgun (WGS) entry which is preliminary data.</text>
</comment>
<evidence type="ECO:0000313" key="1">
    <source>
        <dbReference type="EMBL" id="KAJ0174737.1"/>
    </source>
</evidence>
<evidence type="ECO:0000313" key="2">
    <source>
        <dbReference type="Proteomes" id="UP000824533"/>
    </source>
</evidence>
<reference evidence="1 2" key="1">
    <citation type="journal article" date="2021" name="Front. Genet.">
        <title>Chromosome-Level Genome Assembly Reveals Significant Gene Expansion in the Toll and IMD Signaling Pathways of Dendrolimus kikuchii.</title>
        <authorList>
            <person name="Zhou J."/>
            <person name="Wu P."/>
            <person name="Xiong Z."/>
            <person name="Liu N."/>
            <person name="Zhao N."/>
            <person name="Ji M."/>
            <person name="Qiu Y."/>
            <person name="Yang B."/>
        </authorList>
    </citation>
    <scope>NUCLEOTIDE SEQUENCE [LARGE SCALE GENOMIC DNA]</scope>
    <source>
        <strain evidence="1">Ann1</strain>
    </source>
</reference>
<accession>A0ACC1CT02</accession>